<sequence length="305" mass="34206">MGKYIRKPKTTGDVAVRDVSQSSLGVRTRAKTLALKRLQSSLASVDASQQPHKPEYLELRSRRLEKPPLVRQQLQNSRKSHAAKQGFVCRDKEGPQVESSPQKLCSGSGVPVGEAKEGDGCYERQTGGFEIGDSEIEASLGENYLDLEARERSTRESTPCSLIRTADTIPTPGSSTKRRSPTVANERVQNALLRSIPTAHEMEEFFTRAEQPQQRHFIEKYNFDIVNDLPLPGRYEVLDSWPKHFIDEHSVDVLTVYGYRLHIRGLCRTSVNRHHKGGFHCPLHPIILDGLAPSPQARFTLNEGD</sequence>
<evidence type="ECO:0000313" key="7">
    <source>
        <dbReference type="EMBL" id="KAL0389406.1"/>
    </source>
</evidence>
<evidence type="ECO:0000256" key="1">
    <source>
        <dbReference type="ARBA" id="ARBA00004642"/>
    </source>
</evidence>
<dbReference type="Pfam" id="PF02234">
    <property type="entry name" value="CDI"/>
    <property type="match status" value="1"/>
</dbReference>
<dbReference type="InterPro" id="IPR044275">
    <property type="entry name" value="KRP"/>
</dbReference>
<keyword evidence="3 7" id="KW-0649">Protein kinase inhibitor</keyword>
<dbReference type="GO" id="GO:0004861">
    <property type="term" value="F:cyclin-dependent protein serine/threonine kinase inhibitor activity"/>
    <property type="evidence" value="ECO:0007669"/>
    <property type="project" value="InterPro"/>
</dbReference>
<protein>
    <submittedName>
        <fullName evidence="7">Cyclin-dependent kinase inhibitor 5</fullName>
    </submittedName>
</protein>
<evidence type="ECO:0000256" key="3">
    <source>
        <dbReference type="ARBA" id="ARBA00023013"/>
    </source>
</evidence>
<keyword evidence="4" id="KW-0131">Cell cycle</keyword>
<accession>A0AAW2SAA0</accession>
<comment type="subcellular location">
    <subcellularLocation>
        <location evidence="1">Nucleus</location>
        <location evidence="1">Nucleoplasm</location>
    </subcellularLocation>
</comment>
<dbReference type="PANTHER" id="PTHR46776">
    <property type="entry name" value="CYCLIN-DEPENDENT KINASE INHIBITOR 4-RELATED"/>
    <property type="match status" value="1"/>
</dbReference>
<reference evidence="7" key="1">
    <citation type="submission" date="2020-06" db="EMBL/GenBank/DDBJ databases">
        <authorList>
            <person name="Li T."/>
            <person name="Hu X."/>
            <person name="Zhang T."/>
            <person name="Song X."/>
            <person name="Zhang H."/>
            <person name="Dai N."/>
            <person name="Sheng W."/>
            <person name="Hou X."/>
            <person name="Wei L."/>
        </authorList>
    </citation>
    <scope>NUCLEOTIDE SEQUENCE</scope>
    <source>
        <strain evidence="7">KEN8</strain>
        <tissue evidence="7">Leaf</tissue>
    </source>
</reference>
<dbReference type="EMBL" id="JACGWM010000002">
    <property type="protein sequence ID" value="KAL0389406.1"/>
    <property type="molecule type" value="Genomic_DNA"/>
</dbReference>
<comment type="caution">
    <text evidence="7">The sequence shown here is derived from an EMBL/GenBank/DDBJ whole genome shotgun (WGS) entry which is preliminary data.</text>
</comment>
<dbReference type="GO" id="GO:0051726">
    <property type="term" value="P:regulation of cell cycle"/>
    <property type="evidence" value="ECO:0007669"/>
    <property type="project" value="InterPro"/>
</dbReference>
<gene>
    <name evidence="7" type="ORF">Scaly_0297700</name>
</gene>
<proteinExistence type="inferred from homology"/>
<feature type="domain" description="Cyclin-dependent kinase inhibitor" evidence="6">
    <location>
        <begin position="196"/>
        <end position="236"/>
    </location>
</feature>
<comment type="similarity">
    <text evidence="2">Belongs to the CDI family. ICK/KRP subfamily.</text>
</comment>
<evidence type="ECO:0000256" key="2">
    <source>
        <dbReference type="ARBA" id="ARBA00010274"/>
    </source>
</evidence>
<dbReference type="InterPro" id="IPR003175">
    <property type="entry name" value="CDI_dom"/>
</dbReference>
<dbReference type="Gene3D" id="4.10.365.10">
    <property type="entry name" value="p27"/>
    <property type="match status" value="1"/>
</dbReference>
<feature type="region of interest" description="Disordered" evidence="5">
    <location>
        <begin position="92"/>
        <end position="116"/>
    </location>
</feature>
<reference evidence="7" key="2">
    <citation type="journal article" date="2024" name="Plant">
        <title>Genomic evolution and insights into agronomic trait innovations of Sesamum species.</title>
        <authorList>
            <person name="Miao H."/>
            <person name="Wang L."/>
            <person name="Qu L."/>
            <person name="Liu H."/>
            <person name="Sun Y."/>
            <person name="Le M."/>
            <person name="Wang Q."/>
            <person name="Wei S."/>
            <person name="Zheng Y."/>
            <person name="Lin W."/>
            <person name="Duan Y."/>
            <person name="Cao H."/>
            <person name="Xiong S."/>
            <person name="Wang X."/>
            <person name="Wei L."/>
            <person name="Li C."/>
            <person name="Ma Q."/>
            <person name="Ju M."/>
            <person name="Zhao R."/>
            <person name="Li G."/>
            <person name="Mu C."/>
            <person name="Tian Q."/>
            <person name="Mei H."/>
            <person name="Zhang T."/>
            <person name="Gao T."/>
            <person name="Zhang H."/>
        </authorList>
    </citation>
    <scope>NUCLEOTIDE SEQUENCE</scope>
    <source>
        <strain evidence="7">KEN8</strain>
    </source>
</reference>
<evidence type="ECO:0000256" key="5">
    <source>
        <dbReference type="SAM" id="MobiDB-lite"/>
    </source>
</evidence>
<organism evidence="7">
    <name type="scientific">Sesamum calycinum</name>
    <dbReference type="NCBI Taxonomy" id="2727403"/>
    <lineage>
        <taxon>Eukaryota</taxon>
        <taxon>Viridiplantae</taxon>
        <taxon>Streptophyta</taxon>
        <taxon>Embryophyta</taxon>
        <taxon>Tracheophyta</taxon>
        <taxon>Spermatophyta</taxon>
        <taxon>Magnoliopsida</taxon>
        <taxon>eudicotyledons</taxon>
        <taxon>Gunneridae</taxon>
        <taxon>Pentapetalae</taxon>
        <taxon>asterids</taxon>
        <taxon>lamiids</taxon>
        <taxon>Lamiales</taxon>
        <taxon>Pedaliaceae</taxon>
        <taxon>Sesamum</taxon>
    </lineage>
</organism>
<evidence type="ECO:0000259" key="6">
    <source>
        <dbReference type="Pfam" id="PF02234"/>
    </source>
</evidence>
<evidence type="ECO:0000256" key="4">
    <source>
        <dbReference type="ARBA" id="ARBA00023306"/>
    </source>
</evidence>
<dbReference type="AlphaFoldDB" id="A0AAW2SAA0"/>
<dbReference type="GO" id="GO:0005654">
    <property type="term" value="C:nucleoplasm"/>
    <property type="evidence" value="ECO:0007669"/>
    <property type="project" value="UniProtKB-SubCell"/>
</dbReference>
<name>A0AAW2SAA0_9LAMI</name>
<dbReference type="InterPro" id="IPR044898">
    <property type="entry name" value="CDI_dom_sf"/>
</dbReference>